<name>A0A0J7XU10_9SPHN</name>
<dbReference type="InterPro" id="IPR015943">
    <property type="entry name" value="WD40/YVTN_repeat-like_dom_sf"/>
</dbReference>
<dbReference type="PANTHER" id="PTHR34512">
    <property type="entry name" value="CELL SURFACE PROTEIN"/>
    <property type="match status" value="1"/>
</dbReference>
<dbReference type="SMART" id="SM00564">
    <property type="entry name" value="PQQ"/>
    <property type="match status" value="7"/>
</dbReference>
<protein>
    <submittedName>
        <fullName evidence="2">Pyrrolo-quinoline quinone</fullName>
    </submittedName>
</protein>
<evidence type="ECO:0000313" key="2">
    <source>
        <dbReference type="EMBL" id="KMS55137.1"/>
    </source>
</evidence>
<dbReference type="PROSITE" id="PS51257">
    <property type="entry name" value="PROKAR_LIPOPROTEIN"/>
    <property type="match status" value="1"/>
</dbReference>
<dbReference type="PATRIC" id="fig|1114963.3.peg.2643"/>
<proteinExistence type="predicted"/>
<dbReference type="EMBL" id="JACU01000005">
    <property type="protein sequence ID" value="KMS55137.1"/>
    <property type="molecule type" value="Genomic_DNA"/>
</dbReference>
<dbReference type="Proteomes" id="UP000052268">
    <property type="component" value="Unassembled WGS sequence"/>
</dbReference>
<dbReference type="RefSeq" id="WP_059152136.1">
    <property type="nucleotide sequence ID" value="NZ_KQ130454.1"/>
</dbReference>
<dbReference type="PANTHER" id="PTHR34512:SF30">
    <property type="entry name" value="OUTER MEMBRANE PROTEIN ASSEMBLY FACTOR BAMB"/>
    <property type="match status" value="1"/>
</dbReference>
<dbReference type="OrthoDB" id="5290752at2"/>
<organism evidence="2 3">
    <name type="scientific">Novosphingobium barchaimii LL02</name>
    <dbReference type="NCBI Taxonomy" id="1114963"/>
    <lineage>
        <taxon>Bacteria</taxon>
        <taxon>Pseudomonadati</taxon>
        <taxon>Pseudomonadota</taxon>
        <taxon>Alphaproteobacteria</taxon>
        <taxon>Sphingomonadales</taxon>
        <taxon>Sphingomonadaceae</taxon>
        <taxon>Novosphingobium</taxon>
    </lineage>
</organism>
<feature type="domain" description="Pyrrolo-quinoline quinone repeat" evidence="1">
    <location>
        <begin position="140"/>
        <end position="375"/>
    </location>
</feature>
<evidence type="ECO:0000259" key="1">
    <source>
        <dbReference type="Pfam" id="PF13360"/>
    </source>
</evidence>
<evidence type="ECO:0000313" key="3">
    <source>
        <dbReference type="Proteomes" id="UP000052268"/>
    </source>
</evidence>
<gene>
    <name evidence="2" type="ORF">V474_19025</name>
</gene>
<dbReference type="InterPro" id="IPR018391">
    <property type="entry name" value="PQQ_b-propeller_rpt"/>
</dbReference>
<accession>A0A0J7XU10</accession>
<dbReference type="AlphaFoldDB" id="A0A0J7XU10"/>
<reference evidence="2 3" key="1">
    <citation type="journal article" date="2015" name="G3 (Bethesda)">
        <title>Insights into Ongoing Evolution of the Hexachlorocyclohexane Catabolic Pathway from Comparative Genomics of Ten Sphingomonadaceae Strains.</title>
        <authorList>
            <person name="Pearce S.L."/>
            <person name="Oakeshott J.G."/>
            <person name="Pandey G."/>
        </authorList>
    </citation>
    <scope>NUCLEOTIDE SEQUENCE [LARGE SCALE GENOMIC DNA]</scope>
    <source>
        <strain evidence="2 3">LL02</strain>
    </source>
</reference>
<dbReference type="SUPFAM" id="SSF50998">
    <property type="entry name" value="Quinoprotein alcohol dehydrogenase-like"/>
    <property type="match status" value="1"/>
</dbReference>
<dbReference type="Pfam" id="PF13360">
    <property type="entry name" value="PQQ_2"/>
    <property type="match status" value="1"/>
</dbReference>
<dbReference type="InterPro" id="IPR011047">
    <property type="entry name" value="Quinoprotein_ADH-like_sf"/>
</dbReference>
<dbReference type="InterPro" id="IPR002372">
    <property type="entry name" value="PQQ_rpt_dom"/>
</dbReference>
<keyword evidence="3" id="KW-1185">Reference proteome</keyword>
<sequence length="457" mass="47550">MNAAVRNNQSTGTLRARKVVPLIALALVMGLSGCKVFGGGKGPAKTPTVGNRVPILSRIESGAKVDTTLGAVSVILPPAEVNADWAQGGGTASKAYGHLALAETPTRAWTAQIAGSSPRRRLAAAPVIAGGKLFVMDTGGVVHAFDAQSGASLWTKSFSVDGSNENSLFGGGVSVDGDRLYVTTGLGEVAALNVADGSQVWTKKPAGPLRGSPTIGFNSVFVMTQDNQIVALNASDGTSVWSESASVTQSGVFGVGAPAAGQGTVIAGFSSGELVAYRYENGRQLWSDALARTSISTEVGSLTDVDADPIIDRGRVYALGQGGRMAAYELITGQRIWELNLAGISTPSVAGDWVFTLDDHAEILAIARSTGKVRWLTELARYKNAKKRKNPIFWVGPVLAGNKLWIGNSRGELSTVDPTTGTMTPFTELGSAISLAPVVANQTLYILDDSGRISAFR</sequence>
<dbReference type="Gene3D" id="2.130.10.10">
    <property type="entry name" value="YVTN repeat-like/Quinoprotein amine dehydrogenase"/>
    <property type="match status" value="1"/>
</dbReference>
<comment type="caution">
    <text evidence="2">The sequence shown here is derived from an EMBL/GenBank/DDBJ whole genome shotgun (WGS) entry which is preliminary data.</text>
</comment>